<reference evidence="1 2" key="1">
    <citation type="submission" date="2024-09" db="EMBL/GenBank/DDBJ databases">
        <authorList>
            <person name="Sun Q."/>
            <person name="Mori K."/>
        </authorList>
    </citation>
    <scope>NUCLEOTIDE SEQUENCE [LARGE SCALE GENOMIC DNA]</scope>
    <source>
        <strain evidence="1 2">CECT 9424</strain>
    </source>
</reference>
<dbReference type="RefSeq" id="WP_377071048.1">
    <property type="nucleotide sequence ID" value="NZ_JBHMEC010000030.1"/>
</dbReference>
<gene>
    <name evidence="1" type="ORF">ACFFU4_16975</name>
</gene>
<dbReference type="Proteomes" id="UP001589670">
    <property type="component" value="Unassembled WGS sequence"/>
</dbReference>
<comment type="caution">
    <text evidence="1">The sequence shown here is derived from an EMBL/GenBank/DDBJ whole genome shotgun (WGS) entry which is preliminary data.</text>
</comment>
<protein>
    <submittedName>
        <fullName evidence="1">Uncharacterized protein</fullName>
    </submittedName>
</protein>
<dbReference type="EMBL" id="JBHMEC010000030">
    <property type="protein sequence ID" value="MFB9151448.1"/>
    <property type="molecule type" value="Genomic_DNA"/>
</dbReference>
<keyword evidence="2" id="KW-1185">Reference proteome</keyword>
<name>A0ABV5I445_9RHOB</name>
<proteinExistence type="predicted"/>
<accession>A0ABV5I445</accession>
<evidence type="ECO:0000313" key="2">
    <source>
        <dbReference type="Proteomes" id="UP001589670"/>
    </source>
</evidence>
<organism evidence="1 2">
    <name type="scientific">Roseovarius ramblicola</name>
    <dbReference type="NCBI Taxonomy" id="2022336"/>
    <lineage>
        <taxon>Bacteria</taxon>
        <taxon>Pseudomonadati</taxon>
        <taxon>Pseudomonadota</taxon>
        <taxon>Alphaproteobacteria</taxon>
        <taxon>Rhodobacterales</taxon>
        <taxon>Roseobacteraceae</taxon>
        <taxon>Roseovarius</taxon>
    </lineage>
</organism>
<evidence type="ECO:0000313" key="1">
    <source>
        <dbReference type="EMBL" id="MFB9151448.1"/>
    </source>
</evidence>
<sequence length="125" mass="13427">MARLIWGTLTALGHANRTGNYTVLRDLAASGFRAANDAARLAGVFARNRDLPLGRAVLYAPQLSVAPEIAEDGTLRLQGRIPMRPEAVLFDMLFVQEDAEWRLLGLSVGRGGPTAPDAEADGARE</sequence>